<accession>A0A058Z6H4</accession>
<protein>
    <submittedName>
        <fullName evidence="3">Uncharacterized protein</fullName>
    </submittedName>
</protein>
<proteinExistence type="predicted"/>
<evidence type="ECO:0000313" key="3">
    <source>
        <dbReference type="EMBL" id="KCV69865.1"/>
    </source>
</evidence>
<keyword evidence="4" id="KW-1185">Reference proteome</keyword>
<dbReference type="Proteomes" id="UP000030693">
    <property type="component" value="Unassembled WGS sequence"/>
</dbReference>
<dbReference type="AlphaFoldDB" id="A0A058Z6H4"/>
<evidence type="ECO:0000313" key="4">
    <source>
        <dbReference type="Proteomes" id="UP000030693"/>
    </source>
</evidence>
<keyword evidence="2" id="KW-1133">Transmembrane helix</keyword>
<name>A0A058Z6H4_FONAL</name>
<evidence type="ECO:0000256" key="1">
    <source>
        <dbReference type="SAM" id="MobiDB-lite"/>
    </source>
</evidence>
<keyword evidence="2" id="KW-0472">Membrane</keyword>
<gene>
    <name evidence="3" type="ORF">H696_03336</name>
</gene>
<evidence type="ECO:0000256" key="2">
    <source>
        <dbReference type="SAM" id="Phobius"/>
    </source>
</evidence>
<dbReference type="GeneID" id="20528061"/>
<feature type="transmembrane region" description="Helical" evidence="2">
    <location>
        <begin position="171"/>
        <end position="193"/>
    </location>
</feature>
<reference evidence="3" key="1">
    <citation type="submission" date="2013-04" db="EMBL/GenBank/DDBJ databases">
        <title>The Genome Sequence of Fonticula alba ATCC 38817.</title>
        <authorList>
            <consortium name="The Broad Institute Genomics Platform"/>
            <person name="Russ C."/>
            <person name="Cuomo C."/>
            <person name="Burger G."/>
            <person name="Gray M.W."/>
            <person name="Holland P.W.H."/>
            <person name="King N."/>
            <person name="Lang F.B.F."/>
            <person name="Roger A.J."/>
            <person name="Ruiz-Trillo I."/>
            <person name="Brown M."/>
            <person name="Walker B."/>
            <person name="Young S."/>
            <person name="Zeng Q."/>
            <person name="Gargeya S."/>
            <person name="Fitzgerald M."/>
            <person name="Haas B."/>
            <person name="Abouelleil A."/>
            <person name="Allen A.W."/>
            <person name="Alvarado L."/>
            <person name="Arachchi H.M."/>
            <person name="Berlin A.M."/>
            <person name="Chapman S.B."/>
            <person name="Gainer-Dewar J."/>
            <person name="Goldberg J."/>
            <person name="Griggs A."/>
            <person name="Gujja S."/>
            <person name="Hansen M."/>
            <person name="Howarth C."/>
            <person name="Imamovic A."/>
            <person name="Ireland A."/>
            <person name="Larimer J."/>
            <person name="McCowan C."/>
            <person name="Murphy C."/>
            <person name="Pearson M."/>
            <person name="Poon T.W."/>
            <person name="Priest M."/>
            <person name="Roberts A."/>
            <person name="Saif S."/>
            <person name="Shea T."/>
            <person name="Sisk P."/>
            <person name="Sykes S."/>
            <person name="Wortman J."/>
            <person name="Nusbaum C."/>
            <person name="Birren B."/>
        </authorList>
    </citation>
    <scope>NUCLEOTIDE SEQUENCE [LARGE SCALE GENOMIC DNA]</scope>
    <source>
        <strain evidence="3">ATCC 38817</strain>
    </source>
</reference>
<keyword evidence="2" id="KW-0812">Transmembrane</keyword>
<dbReference type="EMBL" id="KB932205">
    <property type="protein sequence ID" value="KCV69865.1"/>
    <property type="molecule type" value="Genomic_DNA"/>
</dbReference>
<sequence length="194" mass="19148">MLASTSGPLGGLISYLVMVATGVGPPPWLIGGALATVAGAMCAIALGELLPSAFRSLWFPPTTGSSTPEAAAKLTGSSASAGASRHPFGSKDCCKYITCGQCRRSAPVCAAMGASFQPGPACSGACACHNAIAPPPMAESPPAEPAPESGSAPDVPDGGGPQDKSVVLSPLFLSIFLGMALVGFSMVLGELLLS</sequence>
<feature type="transmembrane region" description="Helical" evidence="2">
    <location>
        <begin position="28"/>
        <end position="50"/>
    </location>
</feature>
<organism evidence="3">
    <name type="scientific">Fonticula alba</name>
    <name type="common">Slime mold</name>
    <dbReference type="NCBI Taxonomy" id="691883"/>
    <lineage>
        <taxon>Eukaryota</taxon>
        <taxon>Rotosphaerida</taxon>
        <taxon>Fonticulaceae</taxon>
        <taxon>Fonticula</taxon>
    </lineage>
</organism>
<dbReference type="RefSeq" id="XP_009495471.1">
    <property type="nucleotide sequence ID" value="XM_009497196.1"/>
</dbReference>
<feature type="region of interest" description="Disordered" evidence="1">
    <location>
        <begin position="137"/>
        <end position="161"/>
    </location>
</feature>